<dbReference type="AlphaFoldDB" id="A0A8X6X7M0"/>
<comment type="caution">
    <text evidence="1">The sequence shown here is derived from an EMBL/GenBank/DDBJ whole genome shotgun (WGS) entry which is preliminary data.</text>
</comment>
<evidence type="ECO:0000313" key="1">
    <source>
        <dbReference type="EMBL" id="GFY46856.1"/>
    </source>
</evidence>
<organism evidence="1 2">
    <name type="scientific">Trichonephila inaurata madagascariensis</name>
    <dbReference type="NCBI Taxonomy" id="2747483"/>
    <lineage>
        <taxon>Eukaryota</taxon>
        <taxon>Metazoa</taxon>
        <taxon>Ecdysozoa</taxon>
        <taxon>Arthropoda</taxon>
        <taxon>Chelicerata</taxon>
        <taxon>Arachnida</taxon>
        <taxon>Araneae</taxon>
        <taxon>Araneomorphae</taxon>
        <taxon>Entelegynae</taxon>
        <taxon>Araneoidea</taxon>
        <taxon>Nephilidae</taxon>
        <taxon>Trichonephila</taxon>
        <taxon>Trichonephila inaurata</taxon>
    </lineage>
</organism>
<sequence>MNRPIKSHLLLLKRFKTSLVFTESNYSLNETLIPTNKKQMSCVRNLINQKKIFPSRYHTHIDLKYRTTADPISKELSSLTPALFAGVKPKQRETRNFIPCHQLTSTAKI</sequence>
<gene>
    <name evidence="1" type="ORF">TNIN_361231</name>
</gene>
<accession>A0A8X6X7M0</accession>
<dbReference type="Proteomes" id="UP000886998">
    <property type="component" value="Unassembled WGS sequence"/>
</dbReference>
<protein>
    <submittedName>
        <fullName evidence="1">Uncharacterized protein</fullName>
    </submittedName>
</protein>
<reference evidence="1" key="1">
    <citation type="submission" date="2020-08" db="EMBL/GenBank/DDBJ databases">
        <title>Multicomponent nature underlies the extraordinary mechanical properties of spider dragline silk.</title>
        <authorList>
            <person name="Kono N."/>
            <person name="Nakamura H."/>
            <person name="Mori M."/>
            <person name="Yoshida Y."/>
            <person name="Ohtoshi R."/>
            <person name="Malay A.D."/>
            <person name="Moran D.A.P."/>
            <person name="Tomita M."/>
            <person name="Numata K."/>
            <person name="Arakawa K."/>
        </authorList>
    </citation>
    <scope>NUCLEOTIDE SEQUENCE</scope>
</reference>
<evidence type="ECO:0000313" key="2">
    <source>
        <dbReference type="Proteomes" id="UP000886998"/>
    </source>
</evidence>
<proteinExistence type="predicted"/>
<dbReference type="EMBL" id="BMAV01005642">
    <property type="protein sequence ID" value="GFY46856.1"/>
    <property type="molecule type" value="Genomic_DNA"/>
</dbReference>
<name>A0A8X6X7M0_9ARAC</name>
<keyword evidence="2" id="KW-1185">Reference proteome</keyword>